<dbReference type="WBParaSite" id="nRc.2.0.1.t38277-RA">
    <property type="protein sequence ID" value="nRc.2.0.1.t38277-RA"/>
    <property type="gene ID" value="nRc.2.0.1.g38277"/>
</dbReference>
<feature type="transmembrane region" description="Helical" evidence="1">
    <location>
        <begin position="34"/>
        <end position="58"/>
    </location>
</feature>
<evidence type="ECO:0000313" key="3">
    <source>
        <dbReference type="WBParaSite" id="nRc.2.0.1.t38277-RA"/>
    </source>
</evidence>
<proteinExistence type="predicted"/>
<dbReference type="AlphaFoldDB" id="A0A915KHQ9"/>
<protein>
    <submittedName>
        <fullName evidence="3">Uncharacterized protein</fullName>
    </submittedName>
</protein>
<accession>A0A915KHQ9</accession>
<keyword evidence="2" id="KW-1185">Reference proteome</keyword>
<name>A0A915KHQ9_ROMCU</name>
<keyword evidence="1" id="KW-1133">Transmembrane helix</keyword>
<keyword evidence="1" id="KW-0812">Transmembrane</keyword>
<dbReference type="Proteomes" id="UP000887565">
    <property type="component" value="Unplaced"/>
</dbReference>
<organism evidence="2 3">
    <name type="scientific">Romanomermis culicivorax</name>
    <name type="common">Nematode worm</name>
    <dbReference type="NCBI Taxonomy" id="13658"/>
    <lineage>
        <taxon>Eukaryota</taxon>
        <taxon>Metazoa</taxon>
        <taxon>Ecdysozoa</taxon>
        <taxon>Nematoda</taxon>
        <taxon>Enoplea</taxon>
        <taxon>Dorylaimia</taxon>
        <taxon>Mermithida</taxon>
        <taxon>Mermithoidea</taxon>
        <taxon>Mermithidae</taxon>
        <taxon>Romanomermis</taxon>
    </lineage>
</organism>
<evidence type="ECO:0000313" key="2">
    <source>
        <dbReference type="Proteomes" id="UP000887565"/>
    </source>
</evidence>
<evidence type="ECO:0000256" key="1">
    <source>
        <dbReference type="SAM" id="Phobius"/>
    </source>
</evidence>
<sequence>MQDQEGKYEESFRQKLQPTNANRLKMDNSQLRDVWMAVGFGSIGTVGVTGNIVLVTLMSRTINFTMTRAGHLARYSPRFIPHIALSYDAQ</sequence>
<keyword evidence="1" id="KW-0472">Membrane</keyword>
<reference evidence="3" key="1">
    <citation type="submission" date="2022-11" db="UniProtKB">
        <authorList>
            <consortium name="WormBaseParasite"/>
        </authorList>
    </citation>
    <scope>IDENTIFICATION</scope>
</reference>